<gene>
    <name evidence="2" type="ORF">DKW60_11010</name>
</gene>
<dbReference type="EMBL" id="QGKM01000027">
    <property type="protein sequence ID" value="PWQ97251.1"/>
    <property type="molecule type" value="Genomic_DNA"/>
</dbReference>
<dbReference type="Pfam" id="PF14319">
    <property type="entry name" value="Zn_Tnp_IS91"/>
    <property type="match status" value="1"/>
</dbReference>
<sequence length="36" mass="4374">MGFGGEEQVLYHACRNRHCPRCQQQASEQWQQRKPW</sequence>
<evidence type="ECO:0000313" key="3">
    <source>
        <dbReference type="Proteomes" id="UP000245539"/>
    </source>
</evidence>
<dbReference type="AlphaFoldDB" id="A0A317CGF1"/>
<accession>A0A317CGF1</accession>
<dbReference type="InterPro" id="IPR026889">
    <property type="entry name" value="Zn_Tnp"/>
</dbReference>
<dbReference type="RefSeq" id="WP_109837708.1">
    <property type="nucleotide sequence ID" value="NZ_QGKM01000027.1"/>
</dbReference>
<feature type="domain" description="Transposase zinc-binding" evidence="1">
    <location>
        <begin position="5"/>
        <end position="33"/>
    </location>
</feature>
<keyword evidence="3" id="KW-1185">Reference proteome</keyword>
<evidence type="ECO:0000313" key="2">
    <source>
        <dbReference type="EMBL" id="PWQ97251.1"/>
    </source>
</evidence>
<evidence type="ECO:0000259" key="1">
    <source>
        <dbReference type="Pfam" id="PF14319"/>
    </source>
</evidence>
<protein>
    <recommendedName>
        <fullName evidence="1">Transposase zinc-binding domain-containing protein</fullName>
    </recommendedName>
</protein>
<dbReference type="Proteomes" id="UP000245539">
    <property type="component" value="Unassembled WGS sequence"/>
</dbReference>
<comment type="caution">
    <text evidence="2">The sequence shown here is derived from an EMBL/GenBank/DDBJ whole genome shotgun (WGS) entry which is preliminary data.</text>
</comment>
<reference evidence="2 3" key="1">
    <citation type="submission" date="2018-05" db="EMBL/GenBank/DDBJ databases">
        <title>Leucothrix arctica sp. nov., isolated from Arctic seawater.</title>
        <authorList>
            <person name="Choi A."/>
            <person name="Baek K."/>
        </authorList>
    </citation>
    <scope>NUCLEOTIDE SEQUENCE [LARGE SCALE GENOMIC DNA]</scope>
    <source>
        <strain evidence="2 3">JCM 18388</strain>
    </source>
</reference>
<proteinExistence type="predicted"/>
<organism evidence="2 3">
    <name type="scientific">Leucothrix pacifica</name>
    <dbReference type="NCBI Taxonomy" id="1247513"/>
    <lineage>
        <taxon>Bacteria</taxon>
        <taxon>Pseudomonadati</taxon>
        <taxon>Pseudomonadota</taxon>
        <taxon>Gammaproteobacteria</taxon>
        <taxon>Thiotrichales</taxon>
        <taxon>Thiotrichaceae</taxon>
        <taxon>Leucothrix</taxon>
    </lineage>
</organism>
<name>A0A317CGF1_9GAMM</name>
<dbReference type="OrthoDB" id="6979325at2"/>